<dbReference type="GO" id="GO:0009791">
    <property type="term" value="P:post-embryonic development"/>
    <property type="evidence" value="ECO:0007669"/>
    <property type="project" value="UniProtKB-ARBA"/>
</dbReference>
<sequence>MQTISFIYLLIIRICIASLLRHEHECLALFEFKQSILDQSHASFNVGGFQKLDSWRKITSNASDHDSDCCLWDGLLCSKKGHVIGLDLSQSSLRGPLKSNSSLFNLVHLQMLNLSMNDFVGSQIPSQIAYLKQLRSLDLSNSSFSGHIPIEISHLMKLNLLDLSWNSLKLRGHSLGCLVQNFTRLEELHLSGVDTSSFIPPFLANFSSLKSIDLGNCSLRGEFPSQIFYLPKLKFLSIARNPILTGFIPKFLNISLLEHVDLFATSFAGSLPQSISKLKYLEYLSLYECQFSGCIPCSLSNMTRLTFLALGQDVLIGVYPLYPRRLSYPVGLEVCEKRRMHDLIVKLTKLESLILININIYDEILPALANLTELNTVVMKSNLISGRVPSSFMNLTQLKIIDIRYNQLQGQISSSFSNFKNLECFSLAGNNFSGIVDLDTFLGLPKLESLFLGGNKILVVTTNYSNVALLPELIYLELSSCNLRKFPSFLRFQEKIKVLVLKDNNIKGLVPEWFLNNNQETLHHLDLSYNSITGFHGHPHFLPWVRLELFSIKYNQLQGRLPIPPLTTVVYDVSNNNLTEEIPPLICELKHLRVLDLSSNNMTGTLPPCVGILSNWLFVLDLKGNNFHGPIMNAFTRESLINTIDLTENHFTGQLSKSLANCTNLEFLALGGNSFEDVFPIWLGNLAKLQVLILRSNKFFGAIQGYPTTNSSSFLKLQIIDLSNNGFSGQLPEKLFRTLNAMKLFDVGKSSFMDVELYMNQASLFRFPYSVTLTYKGVHTEFPHILTVFTAIDLSCNNFEGHIPESVSDLHGLQSINLSNNHLTGRVLPSLGNLQKLESLDLSQNKLTGAIPHELIQLVFLAIFNVSFNHLHGAIPLGNQFNTFDNNSYMGNHGLCGKPLSKDCKISVIPTLPPTNKEYDSLLPSNKIGWIIIFLGFGGGLDLADPADPDDVPVLERREHPCQQMPPYAPSSTASSPPSDQRVQKGRIRFQ</sequence>
<keyword evidence="9" id="KW-0472">Membrane</keyword>
<feature type="compositionally biased region" description="Low complexity" evidence="11">
    <location>
        <begin position="970"/>
        <end position="979"/>
    </location>
</feature>
<keyword evidence="3" id="KW-1003">Cell membrane</keyword>
<comment type="subcellular location">
    <subcellularLocation>
        <location evidence="1">Cell membrane</location>
        <topology evidence="1">Single-pass type I membrane protein</topology>
    </subcellularLocation>
</comment>
<accession>A0A5N6PYH4</accession>
<evidence type="ECO:0000256" key="10">
    <source>
        <dbReference type="ARBA" id="ARBA00023180"/>
    </source>
</evidence>
<dbReference type="OrthoDB" id="1739037at2759"/>
<dbReference type="FunFam" id="3.80.10.10:FF:000041">
    <property type="entry name" value="LRR receptor-like serine/threonine-protein kinase ERECTA"/>
    <property type="match status" value="1"/>
</dbReference>
<feature type="region of interest" description="Disordered" evidence="11">
    <location>
        <begin position="948"/>
        <end position="991"/>
    </location>
</feature>
<protein>
    <submittedName>
        <fullName evidence="13">Uncharacterized protein</fullName>
    </submittedName>
</protein>
<dbReference type="SUPFAM" id="SSF52058">
    <property type="entry name" value="L domain-like"/>
    <property type="match status" value="3"/>
</dbReference>
<proteinExistence type="inferred from homology"/>
<keyword evidence="10" id="KW-0325">Glycoprotein</keyword>
<dbReference type="InterPro" id="IPR046956">
    <property type="entry name" value="RLP23-like"/>
</dbReference>
<evidence type="ECO:0000256" key="6">
    <source>
        <dbReference type="ARBA" id="ARBA00022729"/>
    </source>
</evidence>
<comment type="similarity">
    <text evidence="2">Belongs to the RLP family.</text>
</comment>
<organism evidence="13 14">
    <name type="scientific">Mikania micrantha</name>
    <name type="common">bitter vine</name>
    <dbReference type="NCBI Taxonomy" id="192012"/>
    <lineage>
        <taxon>Eukaryota</taxon>
        <taxon>Viridiplantae</taxon>
        <taxon>Streptophyta</taxon>
        <taxon>Embryophyta</taxon>
        <taxon>Tracheophyta</taxon>
        <taxon>Spermatophyta</taxon>
        <taxon>Magnoliopsida</taxon>
        <taxon>eudicotyledons</taxon>
        <taxon>Gunneridae</taxon>
        <taxon>Pentapetalae</taxon>
        <taxon>asterids</taxon>
        <taxon>campanulids</taxon>
        <taxon>Asterales</taxon>
        <taxon>Asteraceae</taxon>
        <taxon>Asteroideae</taxon>
        <taxon>Heliantheae alliance</taxon>
        <taxon>Eupatorieae</taxon>
        <taxon>Mikania</taxon>
    </lineage>
</organism>
<dbReference type="PANTHER" id="PTHR48061">
    <property type="entry name" value="LEUCINE-RICH REPEAT RECEPTOR PROTEIN KINASE EMS1-LIKE-RELATED"/>
    <property type="match status" value="1"/>
</dbReference>
<evidence type="ECO:0000256" key="8">
    <source>
        <dbReference type="ARBA" id="ARBA00022989"/>
    </source>
</evidence>
<dbReference type="Proteomes" id="UP000326396">
    <property type="component" value="Linkage Group LG10"/>
</dbReference>
<dbReference type="InterPro" id="IPR001611">
    <property type="entry name" value="Leu-rich_rpt"/>
</dbReference>
<keyword evidence="5" id="KW-0812">Transmembrane</keyword>
<evidence type="ECO:0000256" key="1">
    <source>
        <dbReference type="ARBA" id="ARBA00004251"/>
    </source>
</evidence>
<evidence type="ECO:0000256" key="4">
    <source>
        <dbReference type="ARBA" id="ARBA00022614"/>
    </source>
</evidence>
<dbReference type="GO" id="GO:0051707">
    <property type="term" value="P:response to other organism"/>
    <property type="evidence" value="ECO:0007669"/>
    <property type="project" value="UniProtKB-ARBA"/>
</dbReference>
<comment type="caution">
    <text evidence="13">The sequence shown here is derived from an EMBL/GenBank/DDBJ whole genome shotgun (WGS) entry which is preliminary data.</text>
</comment>
<evidence type="ECO:0000256" key="7">
    <source>
        <dbReference type="ARBA" id="ARBA00022737"/>
    </source>
</evidence>
<reference evidence="13 14" key="1">
    <citation type="submission" date="2019-05" db="EMBL/GenBank/DDBJ databases">
        <title>Mikania micrantha, genome provides insights into the molecular mechanism of rapid growth.</title>
        <authorList>
            <person name="Liu B."/>
        </authorList>
    </citation>
    <scope>NUCLEOTIDE SEQUENCE [LARGE SCALE GENOMIC DNA]</scope>
    <source>
        <strain evidence="13">NLD-2019</strain>
        <tissue evidence="13">Leaf</tissue>
    </source>
</reference>
<dbReference type="PRINTS" id="PR00019">
    <property type="entry name" value="LEURICHRPT"/>
</dbReference>
<dbReference type="SMART" id="SM00369">
    <property type="entry name" value="LRR_TYP"/>
    <property type="match status" value="8"/>
</dbReference>
<evidence type="ECO:0000313" key="13">
    <source>
        <dbReference type="EMBL" id="KAD7117640.1"/>
    </source>
</evidence>
<evidence type="ECO:0000313" key="14">
    <source>
        <dbReference type="Proteomes" id="UP000326396"/>
    </source>
</evidence>
<evidence type="ECO:0000256" key="5">
    <source>
        <dbReference type="ARBA" id="ARBA00022692"/>
    </source>
</evidence>
<evidence type="ECO:0000256" key="11">
    <source>
        <dbReference type="SAM" id="MobiDB-lite"/>
    </source>
</evidence>
<dbReference type="InterPro" id="IPR003591">
    <property type="entry name" value="Leu-rich_rpt_typical-subtyp"/>
</dbReference>
<evidence type="ECO:0000256" key="9">
    <source>
        <dbReference type="ARBA" id="ARBA00023136"/>
    </source>
</evidence>
<dbReference type="Pfam" id="PF00560">
    <property type="entry name" value="LRR_1"/>
    <property type="match status" value="8"/>
</dbReference>
<keyword evidence="6 12" id="KW-0732">Signal</keyword>
<feature type="signal peptide" evidence="12">
    <location>
        <begin position="1"/>
        <end position="17"/>
    </location>
</feature>
<dbReference type="InterPro" id="IPR032675">
    <property type="entry name" value="LRR_dom_sf"/>
</dbReference>
<dbReference type="Gene3D" id="3.80.10.10">
    <property type="entry name" value="Ribonuclease Inhibitor"/>
    <property type="match status" value="3"/>
</dbReference>
<dbReference type="GO" id="GO:0005886">
    <property type="term" value="C:plasma membrane"/>
    <property type="evidence" value="ECO:0007669"/>
    <property type="project" value="UniProtKB-SubCell"/>
</dbReference>
<dbReference type="FunFam" id="3.80.10.10:FF:000233">
    <property type="entry name" value="Leucine-rich repeat receptor-like protein kinase TDR"/>
    <property type="match status" value="1"/>
</dbReference>
<dbReference type="SMART" id="SM00365">
    <property type="entry name" value="LRR_SD22"/>
    <property type="match status" value="3"/>
</dbReference>
<evidence type="ECO:0000256" key="12">
    <source>
        <dbReference type="SAM" id="SignalP"/>
    </source>
</evidence>
<name>A0A5N6PYH4_9ASTR</name>
<dbReference type="GO" id="GO:0006952">
    <property type="term" value="P:defense response"/>
    <property type="evidence" value="ECO:0007669"/>
    <property type="project" value="UniProtKB-ARBA"/>
</dbReference>
<dbReference type="PANTHER" id="PTHR48061:SF12">
    <property type="entry name" value="DISEASE RESISTANCE LIKE PROTEIN"/>
    <property type="match status" value="1"/>
</dbReference>
<keyword evidence="8" id="KW-1133">Transmembrane helix</keyword>
<keyword evidence="4" id="KW-0433">Leucine-rich repeat</keyword>
<dbReference type="EMBL" id="SZYD01000002">
    <property type="protein sequence ID" value="KAD7117640.1"/>
    <property type="molecule type" value="Genomic_DNA"/>
</dbReference>
<dbReference type="AlphaFoldDB" id="A0A5N6PYH4"/>
<keyword evidence="7" id="KW-0677">Repeat</keyword>
<evidence type="ECO:0000256" key="3">
    <source>
        <dbReference type="ARBA" id="ARBA00022475"/>
    </source>
</evidence>
<evidence type="ECO:0000256" key="2">
    <source>
        <dbReference type="ARBA" id="ARBA00009592"/>
    </source>
</evidence>
<gene>
    <name evidence="13" type="ORF">E3N88_04908</name>
</gene>
<keyword evidence="14" id="KW-1185">Reference proteome</keyword>
<feature type="chain" id="PRO_5024392365" evidence="12">
    <location>
        <begin position="18"/>
        <end position="991"/>
    </location>
</feature>